<dbReference type="GeneID" id="34945573"/>
<dbReference type="RefSeq" id="XP_022840664.1">
    <property type="nucleotide sequence ID" value="XM_022984966.1"/>
</dbReference>
<reference evidence="3" key="1">
    <citation type="journal article" date="2006" name="Proc. Natl. Acad. Sci. U.S.A.">
        <title>Genome analysis of the smallest free-living eukaryote Ostreococcus tauri unveils many unique features.</title>
        <authorList>
            <person name="Derelle E."/>
            <person name="Ferraz C."/>
            <person name="Rombauts S."/>
            <person name="Rouze P."/>
            <person name="Worden A.Z."/>
            <person name="Robbens S."/>
            <person name="Partensky F."/>
            <person name="Degroeve S."/>
            <person name="Echeynie S."/>
            <person name="Cooke R."/>
            <person name="Saeys Y."/>
            <person name="Wuyts J."/>
            <person name="Jabbari K."/>
            <person name="Bowler C."/>
            <person name="Panaud O."/>
            <person name="Piegu B."/>
            <person name="Ball S.G."/>
            <person name="Ral J.-P."/>
            <person name="Bouget F.-Y."/>
            <person name="Piganeau G."/>
            <person name="De Baets B."/>
            <person name="Picard A."/>
            <person name="Delseny M."/>
            <person name="Demaille J."/>
            <person name="Van de Peer Y."/>
            <person name="Moreau H."/>
        </authorList>
    </citation>
    <scope>NUCLEOTIDE SEQUENCE [LARGE SCALE GENOMIC DNA]</scope>
    <source>
        <strain evidence="3">OTTH 0595 / CCAP 157/2 / RCC745</strain>
    </source>
</reference>
<dbReference type="InParanoid" id="A0A090N4L3"/>
<reference evidence="2 3" key="2">
    <citation type="journal article" date="2014" name="BMC Genomics">
        <title>An improved genome of the model marine alga Ostreococcus tauri unfolds by assessing Illumina de novo assemblies.</title>
        <authorList>
            <person name="Blanc-Mathieu R."/>
            <person name="Verhelst B."/>
            <person name="Derelle E."/>
            <person name="Rombauts S."/>
            <person name="Bouget F.Y."/>
            <person name="Carre I."/>
            <person name="Chateau A."/>
            <person name="Eyre-Walker A."/>
            <person name="Grimsley N."/>
            <person name="Moreau H."/>
            <person name="Piegu B."/>
            <person name="Rivals E."/>
            <person name="Schackwitz W."/>
            <person name="Van de Peer Y."/>
            <person name="Piganeau G."/>
        </authorList>
    </citation>
    <scope>NUCLEOTIDE SEQUENCE [LARGE SCALE GENOMIC DNA]</scope>
    <source>
        <strain evidence="3">OTTH 0595 / CCAP 157/2 / RCC745</strain>
    </source>
</reference>
<accession>A0A090N4L3</accession>
<sequence length="125" mass="14261">MAILTTTVTTTVLLRLRSWDSLGLTSNGRESHREPGRELVAQKRKSRRRRSELRRLSASRKFYVTKNAGLARIDPNYWSLDKVAKKFKLKSPNPVVVLSKHLKAHGVNSRPVANGGQDGRFYTRF</sequence>
<comment type="caution">
    <text evidence="2">The sequence shown here is derived from an EMBL/GenBank/DDBJ whole genome shotgun (WGS) entry which is preliminary data.</text>
</comment>
<dbReference type="KEGG" id="ota:OT_ostta02g00230"/>
<feature type="region of interest" description="Disordered" evidence="1">
    <location>
        <begin position="25"/>
        <end position="53"/>
    </location>
</feature>
<evidence type="ECO:0000256" key="1">
    <source>
        <dbReference type="SAM" id="MobiDB-lite"/>
    </source>
</evidence>
<evidence type="ECO:0000313" key="2">
    <source>
        <dbReference type="EMBL" id="CEG00910.1"/>
    </source>
</evidence>
<keyword evidence="3" id="KW-1185">Reference proteome</keyword>
<feature type="compositionally biased region" description="Basic and acidic residues" evidence="1">
    <location>
        <begin position="29"/>
        <end position="41"/>
    </location>
</feature>
<gene>
    <name evidence="2" type="ORF">OT_ostta02g00230</name>
</gene>
<dbReference type="AlphaFoldDB" id="A0A090N4L3"/>
<protein>
    <submittedName>
        <fullName evidence="2">Unnamed product</fullName>
    </submittedName>
</protein>
<dbReference type="EMBL" id="CAID01000002">
    <property type="protein sequence ID" value="CEG00910.1"/>
    <property type="molecule type" value="Genomic_DNA"/>
</dbReference>
<feature type="compositionally biased region" description="Basic residues" evidence="1">
    <location>
        <begin position="42"/>
        <end position="52"/>
    </location>
</feature>
<name>A0A090N4L3_OSTTA</name>
<dbReference type="Proteomes" id="UP000009170">
    <property type="component" value="Unassembled WGS sequence"/>
</dbReference>
<organism evidence="2 3">
    <name type="scientific">Ostreococcus tauri</name>
    <name type="common">Marine green alga</name>
    <dbReference type="NCBI Taxonomy" id="70448"/>
    <lineage>
        <taxon>Eukaryota</taxon>
        <taxon>Viridiplantae</taxon>
        <taxon>Chlorophyta</taxon>
        <taxon>Mamiellophyceae</taxon>
        <taxon>Mamiellales</taxon>
        <taxon>Bathycoccaceae</taxon>
        <taxon>Ostreococcus</taxon>
    </lineage>
</organism>
<proteinExistence type="predicted"/>
<evidence type="ECO:0000313" key="3">
    <source>
        <dbReference type="Proteomes" id="UP000009170"/>
    </source>
</evidence>